<reference evidence="3 4" key="1">
    <citation type="journal article" date="2023" name="Plants (Basel)">
        <title>Bridging the Gap: Combining Genomics and Transcriptomics Approaches to Understand Stylosanthes scabra, an Orphan Legume from the Brazilian Caatinga.</title>
        <authorList>
            <person name="Ferreira-Neto J.R.C."/>
            <person name="da Silva M.D."/>
            <person name="Binneck E."/>
            <person name="de Melo N.F."/>
            <person name="da Silva R.H."/>
            <person name="de Melo A.L.T.M."/>
            <person name="Pandolfi V."/>
            <person name="Bustamante F.O."/>
            <person name="Brasileiro-Vidal A.C."/>
            <person name="Benko-Iseppon A.M."/>
        </authorList>
    </citation>
    <scope>NUCLEOTIDE SEQUENCE [LARGE SCALE GENOMIC DNA]</scope>
    <source>
        <tissue evidence="3">Leaves</tissue>
    </source>
</reference>
<feature type="domain" description="Transposase MuDR plant" evidence="2">
    <location>
        <begin position="162"/>
        <end position="213"/>
    </location>
</feature>
<keyword evidence="4" id="KW-1185">Reference proteome</keyword>
<dbReference type="Proteomes" id="UP001341840">
    <property type="component" value="Unassembled WGS sequence"/>
</dbReference>
<proteinExistence type="predicted"/>
<dbReference type="Pfam" id="PF03108">
    <property type="entry name" value="DBD_Tnp_Mut"/>
    <property type="match status" value="1"/>
</dbReference>
<organism evidence="3 4">
    <name type="scientific">Stylosanthes scabra</name>
    <dbReference type="NCBI Taxonomy" id="79078"/>
    <lineage>
        <taxon>Eukaryota</taxon>
        <taxon>Viridiplantae</taxon>
        <taxon>Streptophyta</taxon>
        <taxon>Embryophyta</taxon>
        <taxon>Tracheophyta</taxon>
        <taxon>Spermatophyta</taxon>
        <taxon>Magnoliopsida</taxon>
        <taxon>eudicotyledons</taxon>
        <taxon>Gunneridae</taxon>
        <taxon>Pentapetalae</taxon>
        <taxon>rosids</taxon>
        <taxon>fabids</taxon>
        <taxon>Fabales</taxon>
        <taxon>Fabaceae</taxon>
        <taxon>Papilionoideae</taxon>
        <taxon>50 kb inversion clade</taxon>
        <taxon>dalbergioids sensu lato</taxon>
        <taxon>Dalbergieae</taxon>
        <taxon>Pterocarpus clade</taxon>
        <taxon>Stylosanthes</taxon>
    </lineage>
</organism>
<feature type="compositionally biased region" description="Polar residues" evidence="1">
    <location>
        <begin position="122"/>
        <end position="136"/>
    </location>
</feature>
<evidence type="ECO:0000313" key="4">
    <source>
        <dbReference type="Proteomes" id="UP001341840"/>
    </source>
</evidence>
<name>A0ABU6Y7R2_9FABA</name>
<dbReference type="InterPro" id="IPR004332">
    <property type="entry name" value="Transposase_MuDR"/>
</dbReference>
<dbReference type="EMBL" id="JASCZI010241758">
    <property type="protein sequence ID" value="MED6206472.1"/>
    <property type="molecule type" value="Genomic_DNA"/>
</dbReference>
<feature type="region of interest" description="Disordered" evidence="1">
    <location>
        <begin position="99"/>
        <end position="136"/>
    </location>
</feature>
<comment type="caution">
    <text evidence="3">The sequence shown here is derived from an EMBL/GenBank/DDBJ whole genome shotgun (WGS) entry which is preliminary data.</text>
</comment>
<evidence type="ECO:0000259" key="2">
    <source>
        <dbReference type="Pfam" id="PF03108"/>
    </source>
</evidence>
<protein>
    <recommendedName>
        <fullName evidence="2">Transposase MuDR plant domain-containing protein</fullName>
    </recommendedName>
</protein>
<accession>A0ABU6Y7R2</accession>
<evidence type="ECO:0000256" key="1">
    <source>
        <dbReference type="SAM" id="MobiDB-lite"/>
    </source>
</evidence>
<gene>
    <name evidence="3" type="ORF">PIB30_026939</name>
</gene>
<sequence>MLDLLTSSGGSAPNPHSAIVAGPSCLVIQHDLEVHRVASSTFGIYHKAKATDCVGGLGDTRSFGELADAIAAAPHAVSVPPVERDLEPLVDEALRADDFDNEPTFSEGDSDNDSGPILTQEGGASSSGTQQYPPHLSNLNLDALSSPSGTQGCQGSSNQAEFKVGQTFVNKEVVVLAMKNYNIRRGVEYRVMESDHAKYLGQCKQFGQGCNWLFRLTL</sequence>
<evidence type="ECO:0000313" key="3">
    <source>
        <dbReference type="EMBL" id="MED6206472.1"/>
    </source>
</evidence>